<evidence type="ECO:0000256" key="2">
    <source>
        <dbReference type="ARBA" id="ARBA00012513"/>
    </source>
</evidence>
<dbReference type="SUPFAM" id="SSF50969">
    <property type="entry name" value="YVTN repeat-like/Quinoprotein amine dehydrogenase"/>
    <property type="match status" value="1"/>
</dbReference>
<protein>
    <recommendedName>
        <fullName evidence="2">non-specific serine/threonine protein kinase</fullName>
        <ecNumber evidence="2">2.7.11.1</ecNumber>
    </recommendedName>
</protein>
<proteinExistence type="inferred from homology"/>
<dbReference type="PROSITE" id="PS50011">
    <property type="entry name" value="PROTEIN_KINASE_DOM"/>
    <property type="match status" value="1"/>
</dbReference>
<name>A0A7W8HAK2_9FIRM</name>
<dbReference type="CDD" id="cd14014">
    <property type="entry name" value="STKc_PknB_like"/>
    <property type="match status" value="1"/>
</dbReference>
<comment type="similarity">
    <text evidence="1">Belongs to the protein kinase superfamily. NEK Ser/Thr protein kinase family. NIMA subfamily.</text>
</comment>
<dbReference type="SUPFAM" id="SSF56112">
    <property type="entry name" value="Protein kinase-like (PK-like)"/>
    <property type="match status" value="1"/>
</dbReference>
<evidence type="ECO:0000256" key="4">
    <source>
        <dbReference type="ARBA" id="ARBA00022741"/>
    </source>
</evidence>
<evidence type="ECO:0000256" key="7">
    <source>
        <dbReference type="PROSITE-ProRule" id="PRU10141"/>
    </source>
</evidence>
<dbReference type="Gene3D" id="2.130.10.10">
    <property type="entry name" value="YVTN repeat-like/Quinoprotein amine dehydrogenase"/>
    <property type="match status" value="2"/>
</dbReference>
<evidence type="ECO:0000313" key="11">
    <source>
        <dbReference type="Proteomes" id="UP000543642"/>
    </source>
</evidence>
<keyword evidence="8" id="KW-0472">Membrane</keyword>
<dbReference type="GO" id="GO:0005524">
    <property type="term" value="F:ATP binding"/>
    <property type="evidence" value="ECO:0007669"/>
    <property type="project" value="UniProtKB-UniRule"/>
</dbReference>
<dbReference type="GO" id="GO:0004674">
    <property type="term" value="F:protein serine/threonine kinase activity"/>
    <property type="evidence" value="ECO:0007669"/>
    <property type="project" value="UniProtKB-KW"/>
</dbReference>
<keyword evidence="4 7" id="KW-0547">Nucleotide-binding</keyword>
<dbReference type="PROSITE" id="PS00107">
    <property type="entry name" value="PROTEIN_KINASE_ATP"/>
    <property type="match status" value="1"/>
</dbReference>
<feature type="domain" description="Protein kinase" evidence="9">
    <location>
        <begin position="9"/>
        <end position="306"/>
    </location>
</feature>
<dbReference type="InterPro" id="IPR015943">
    <property type="entry name" value="WD40/YVTN_repeat-like_dom_sf"/>
</dbReference>
<evidence type="ECO:0000256" key="5">
    <source>
        <dbReference type="ARBA" id="ARBA00022777"/>
    </source>
</evidence>
<dbReference type="InterPro" id="IPR017441">
    <property type="entry name" value="Protein_kinase_ATP_BS"/>
</dbReference>
<keyword evidence="11" id="KW-1185">Reference proteome</keyword>
<dbReference type="EMBL" id="JACHFW010000006">
    <property type="protein sequence ID" value="MBB5264720.1"/>
    <property type="molecule type" value="Genomic_DNA"/>
</dbReference>
<evidence type="ECO:0000256" key="6">
    <source>
        <dbReference type="ARBA" id="ARBA00022840"/>
    </source>
</evidence>
<feature type="binding site" evidence="7">
    <location>
        <position position="38"/>
    </location>
    <ligand>
        <name>ATP</name>
        <dbReference type="ChEBI" id="CHEBI:30616"/>
    </ligand>
</feature>
<keyword evidence="6 7" id="KW-0067">ATP-binding</keyword>
<dbReference type="Pfam" id="PF00069">
    <property type="entry name" value="Pkinase"/>
    <property type="match status" value="1"/>
</dbReference>
<evidence type="ECO:0000256" key="3">
    <source>
        <dbReference type="ARBA" id="ARBA00022679"/>
    </source>
</evidence>
<accession>A0A7W8HAK2</accession>
<dbReference type="Gene3D" id="1.10.510.10">
    <property type="entry name" value="Transferase(Phosphotransferase) domain 1"/>
    <property type="match status" value="2"/>
</dbReference>
<dbReference type="SUPFAM" id="SSF82171">
    <property type="entry name" value="DPP6 N-terminal domain-like"/>
    <property type="match status" value="1"/>
</dbReference>
<keyword evidence="8" id="KW-1133">Transmembrane helix</keyword>
<dbReference type="EC" id="2.7.11.1" evidence="2"/>
<dbReference type="PANTHER" id="PTHR43671:SF13">
    <property type="entry name" value="SERINE_THREONINE-PROTEIN KINASE NEK2"/>
    <property type="match status" value="1"/>
</dbReference>
<evidence type="ECO:0000313" key="10">
    <source>
        <dbReference type="EMBL" id="MBB5264720.1"/>
    </source>
</evidence>
<evidence type="ECO:0000256" key="1">
    <source>
        <dbReference type="ARBA" id="ARBA00010886"/>
    </source>
</evidence>
<dbReference type="AlphaFoldDB" id="A0A7W8HAK2"/>
<dbReference type="RefSeq" id="WP_183773588.1">
    <property type="nucleotide sequence ID" value="NZ_JACHFW010000006.1"/>
</dbReference>
<reference evidence="10 11" key="1">
    <citation type="submission" date="2020-08" db="EMBL/GenBank/DDBJ databases">
        <title>Genomic Encyclopedia of Type Strains, Phase IV (KMG-IV): sequencing the most valuable type-strain genomes for metagenomic binning, comparative biology and taxonomic classification.</title>
        <authorList>
            <person name="Goeker M."/>
        </authorList>
    </citation>
    <scope>NUCLEOTIDE SEQUENCE [LARGE SCALE GENOMIC DNA]</scope>
    <source>
        <strain evidence="10 11">DSM 106146</strain>
    </source>
</reference>
<dbReference type="InterPro" id="IPR011044">
    <property type="entry name" value="Quino_amine_DH_bsu"/>
</dbReference>
<sequence>MSEIINSTYEIIGKIGSGGGGNVFLANHLRLGKKVILKADKRKLTTRPDLLRREVDVLKELHHPYIPQVYDFFVENETVYTVMDYIEGESLDRPLKRGERFSQPQVIWWGRELLEALCYLHSPTHGSPPRGYVHSDIKPANLMRTPSGDICLIDFNITLAIGEETVIGCSAGYASPEHYGLDFSVESTTVDYGAVLEGGDETRTVRQGVSSTVPAGEKSTVTLGTTSEKTVKKKIIVPDVRSDIYSVGATLYHLLSGKRPSKDARKVIKLSDKEFSPQIVRIITKAMEPNPDLRYQTADEMLNALTHLHENDIRMRRWKKRRIGAYICFPLLFLAGLGVSFIGLKRMQTTERWLRLAEYSENAFLQGDTQLAIDYAMQAFPEHRNIFTPQTVPEAQAALTKAVGVYDLSDGYKTDQTLALPSAPFFLEISPDGKTGAAVCQQKLVIFDIDSAGVLSELPAGDSALAEAEFSDDHTIIYAGANGLQCYDINEKQAVWSGEEATALDVSGDLQSVVSVYKEQSYANIYNVSSGEIADTVDFSGKSQQIAVNDNFANPQNNLLELNGDGSLLAVSFEDGSLEIYDLKNNDNVTTLLGSESGFNHFEGGFYNNYFAFSASSPERSVFAVIDVDTMTQTGGFESEKAFSVLTDENGIYVQTENILVQIDPVTGDQTPRVTTTENITGFDVSGDYTVIASDEGISYFNNGTIVTRFDQIQQNDFLQISGNAALIGSMDAPYIRIMKYENHPEAEVLTYDPSYEHDEARISGDGKTVMLFSYDQFRIYSAQGDLIQEVVIPDPQQVYDQQYIRDGENSVLEVLYYDGTKHVYNAEDGILIRQEQGEAPDEEMYEIFSTDKLRFESPLHGAVTVYDIESGKKVGELEEDAYLTYITQAENYIIAQYVTADGYCYGQMMNEKCEVLAHLPYLTDIVGMKLYFDYPTGNIRHTHIYNIDDLIESGRSQISGIG</sequence>
<dbReference type="SMART" id="SM00220">
    <property type="entry name" value="S_TKc"/>
    <property type="match status" value="1"/>
</dbReference>
<keyword evidence="3" id="KW-0808">Transferase</keyword>
<keyword evidence="5 10" id="KW-0418">Kinase</keyword>
<feature type="transmembrane region" description="Helical" evidence="8">
    <location>
        <begin position="323"/>
        <end position="344"/>
    </location>
</feature>
<dbReference type="InterPro" id="IPR050660">
    <property type="entry name" value="NEK_Ser/Thr_kinase"/>
</dbReference>
<evidence type="ECO:0000259" key="9">
    <source>
        <dbReference type="PROSITE" id="PS50011"/>
    </source>
</evidence>
<comment type="caution">
    <text evidence="10">The sequence shown here is derived from an EMBL/GenBank/DDBJ whole genome shotgun (WGS) entry which is preliminary data.</text>
</comment>
<gene>
    <name evidence="10" type="ORF">HNP82_001848</name>
</gene>
<organism evidence="10 11">
    <name type="scientific">Catenibacillus scindens</name>
    <dbReference type="NCBI Taxonomy" id="673271"/>
    <lineage>
        <taxon>Bacteria</taxon>
        <taxon>Bacillati</taxon>
        <taxon>Bacillota</taxon>
        <taxon>Clostridia</taxon>
        <taxon>Lachnospirales</taxon>
        <taxon>Lachnospiraceae</taxon>
        <taxon>Catenibacillus</taxon>
    </lineage>
</organism>
<evidence type="ECO:0000256" key="8">
    <source>
        <dbReference type="SAM" id="Phobius"/>
    </source>
</evidence>
<dbReference type="InterPro" id="IPR011009">
    <property type="entry name" value="Kinase-like_dom_sf"/>
</dbReference>
<dbReference type="PANTHER" id="PTHR43671">
    <property type="entry name" value="SERINE/THREONINE-PROTEIN KINASE NEK"/>
    <property type="match status" value="1"/>
</dbReference>
<dbReference type="InterPro" id="IPR000719">
    <property type="entry name" value="Prot_kinase_dom"/>
</dbReference>
<dbReference type="Proteomes" id="UP000543642">
    <property type="component" value="Unassembled WGS sequence"/>
</dbReference>
<keyword evidence="10" id="KW-0723">Serine/threonine-protein kinase</keyword>
<keyword evidence="8" id="KW-0812">Transmembrane</keyword>